<comment type="caution">
    <text evidence="10">The sequence shown here is derived from an EMBL/GenBank/DDBJ whole genome shotgun (WGS) entry which is preliminary data.</text>
</comment>
<evidence type="ECO:0000256" key="4">
    <source>
        <dbReference type="ARBA" id="ARBA00022519"/>
    </source>
</evidence>
<evidence type="ECO:0000256" key="1">
    <source>
        <dbReference type="ARBA" id="ARBA00004429"/>
    </source>
</evidence>
<dbReference type="Pfam" id="PF00528">
    <property type="entry name" value="BPD_transp_1"/>
    <property type="match status" value="1"/>
</dbReference>
<organism evidence="10 11">
    <name type="scientific">Reyranella soli</name>
    <dbReference type="NCBI Taxonomy" id="1230389"/>
    <lineage>
        <taxon>Bacteria</taxon>
        <taxon>Pseudomonadati</taxon>
        <taxon>Pseudomonadota</taxon>
        <taxon>Alphaproteobacteria</taxon>
        <taxon>Hyphomicrobiales</taxon>
        <taxon>Reyranellaceae</taxon>
        <taxon>Reyranella</taxon>
    </lineage>
</organism>
<keyword evidence="2 8" id="KW-0813">Transport</keyword>
<dbReference type="SUPFAM" id="SSF161098">
    <property type="entry name" value="MetI-like"/>
    <property type="match status" value="1"/>
</dbReference>
<reference evidence="10 11" key="1">
    <citation type="submission" date="2019-07" db="EMBL/GenBank/DDBJ databases">
        <title>Whole genome shotgun sequence of Reyranella soli NBRC 108950.</title>
        <authorList>
            <person name="Hosoyama A."/>
            <person name="Uohara A."/>
            <person name="Ohji S."/>
            <person name="Ichikawa N."/>
        </authorList>
    </citation>
    <scope>NUCLEOTIDE SEQUENCE [LARGE SCALE GENOMIC DNA]</scope>
    <source>
        <strain evidence="10 11">NBRC 108950</strain>
    </source>
</reference>
<evidence type="ECO:0000313" key="10">
    <source>
        <dbReference type="EMBL" id="GEP53455.1"/>
    </source>
</evidence>
<keyword evidence="3" id="KW-1003">Cell membrane</keyword>
<feature type="domain" description="ABC transmembrane type-1" evidence="9">
    <location>
        <begin position="65"/>
        <end position="252"/>
    </location>
</feature>
<evidence type="ECO:0000256" key="6">
    <source>
        <dbReference type="ARBA" id="ARBA00022989"/>
    </source>
</evidence>
<dbReference type="Gene3D" id="1.10.3720.10">
    <property type="entry name" value="MetI-like"/>
    <property type="match status" value="1"/>
</dbReference>
<dbReference type="PANTHER" id="PTHR43357:SF4">
    <property type="entry name" value="INNER MEMBRANE ABC TRANSPORTER PERMEASE PROTEIN YDCV"/>
    <property type="match status" value="1"/>
</dbReference>
<evidence type="ECO:0000256" key="5">
    <source>
        <dbReference type="ARBA" id="ARBA00022692"/>
    </source>
</evidence>
<evidence type="ECO:0000256" key="7">
    <source>
        <dbReference type="ARBA" id="ARBA00023136"/>
    </source>
</evidence>
<feature type="transmembrane region" description="Helical" evidence="8">
    <location>
        <begin position="190"/>
        <end position="214"/>
    </location>
</feature>
<dbReference type="GO" id="GO:0055085">
    <property type="term" value="P:transmembrane transport"/>
    <property type="evidence" value="ECO:0007669"/>
    <property type="project" value="InterPro"/>
</dbReference>
<evidence type="ECO:0000256" key="2">
    <source>
        <dbReference type="ARBA" id="ARBA00022448"/>
    </source>
</evidence>
<evidence type="ECO:0000256" key="8">
    <source>
        <dbReference type="RuleBase" id="RU363032"/>
    </source>
</evidence>
<evidence type="ECO:0000259" key="9">
    <source>
        <dbReference type="PROSITE" id="PS50928"/>
    </source>
</evidence>
<feature type="transmembrane region" description="Helical" evidence="8">
    <location>
        <begin position="103"/>
        <end position="124"/>
    </location>
</feature>
<dbReference type="PANTHER" id="PTHR43357">
    <property type="entry name" value="INNER MEMBRANE ABC TRANSPORTER PERMEASE PROTEIN YDCV"/>
    <property type="match status" value="1"/>
</dbReference>
<keyword evidence="4" id="KW-0997">Cell inner membrane</keyword>
<proteinExistence type="inferred from homology"/>
<evidence type="ECO:0000256" key="3">
    <source>
        <dbReference type="ARBA" id="ARBA00022475"/>
    </source>
</evidence>
<keyword evidence="7 8" id="KW-0472">Membrane</keyword>
<dbReference type="PROSITE" id="PS50928">
    <property type="entry name" value="ABC_TM1"/>
    <property type="match status" value="1"/>
</dbReference>
<protein>
    <submittedName>
        <fullName evidence="10">ABC transporter permease</fullName>
    </submittedName>
</protein>
<dbReference type="AlphaFoldDB" id="A0A512N398"/>
<feature type="transmembrane region" description="Helical" evidence="8">
    <location>
        <begin position="130"/>
        <end position="152"/>
    </location>
</feature>
<evidence type="ECO:0000313" key="11">
    <source>
        <dbReference type="Proteomes" id="UP000321058"/>
    </source>
</evidence>
<feature type="transmembrane region" description="Helical" evidence="8">
    <location>
        <begin position="234"/>
        <end position="255"/>
    </location>
</feature>
<feature type="transmembrane region" description="Helical" evidence="8">
    <location>
        <begin position="69"/>
        <end position="91"/>
    </location>
</feature>
<dbReference type="OrthoDB" id="9782004at2"/>
<keyword evidence="11" id="KW-1185">Reference proteome</keyword>
<feature type="transmembrane region" description="Helical" evidence="8">
    <location>
        <begin position="12"/>
        <end position="34"/>
    </location>
</feature>
<dbReference type="CDD" id="cd06261">
    <property type="entry name" value="TM_PBP2"/>
    <property type="match status" value="1"/>
</dbReference>
<comment type="similarity">
    <text evidence="8">Belongs to the binding-protein-dependent transport system permease family.</text>
</comment>
<keyword evidence="6 8" id="KW-1133">Transmembrane helix</keyword>
<dbReference type="Proteomes" id="UP000321058">
    <property type="component" value="Unassembled WGS sequence"/>
</dbReference>
<dbReference type="InterPro" id="IPR035906">
    <property type="entry name" value="MetI-like_sf"/>
</dbReference>
<gene>
    <name evidence="10" type="ORF">RSO01_06210</name>
</gene>
<comment type="subcellular location">
    <subcellularLocation>
        <location evidence="1">Cell inner membrane</location>
        <topology evidence="1">Multi-pass membrane protein</topology>
    </subcellularLocation>
    <subcellularLocation>
        <location evidence="8">Cell membrane</location>
        <topology evidence="8">Multi-pass membrane protein</topology>
    </subcellularLocation>
</comment>
<accession>A0A512N398</accession>
<sequence length="264" mass="28964">MKGKPLSRRLLIVAGALIYLFLMLPILVVFPISLSSAPYLQFPPPGLSWQWYERYLDDPQWIDATWRSLYIGGATAVLALLLGVPLAFSLVRGRYFGRVLVDRLALAPIIVPTIILSVAVYGVFAKLKLIGAWYGLVLAHTVLALPFVVLVMTAGLRDFDRSLEQAAEGLGASRWRTLSRVTLPLLRPSLVSAGLLAFISSFDEVVVALFLAGANMTLPKKMFDNILMEIDPTIASVSVIQILLVTVVMVLIGRFGRGLRDSAR</sequence>
<dbReference type="RefSeq" id="WP_147146116.1">
    <property type="nucleotide sequence ID" value="NZ_BKAJ01000011.1"/>
</dbReference>
<dbReference type="InterPro" id="IPR000515">
    <property type="entry name" value="MetI-like"/>
</dbReference>
<keyword evidence="5 8" id="KW-0812">Transmembrane</keyword>
<dbReference type="GO" id="GO:0005886">
    <property type="term" value="C:plasma membrane"/>
    <property type="evidence" value="ECO:0007669"/>
    <property type="project" value="UniProtKB-SubCell"/>
</dbReference>
<name>A0A512N398_9HYPH</name>
<dbReference type="EMBL" id="BKAJ01000011">
    <property type="protein sequence ID" value="GEP53455.1"/>
    <property type="molecule type" value="Genomic_DNA"/>
</dbReference>